<name>A0A0D8ENF1_ACIBA</name>
<dbReference type="Proteomes" id="UP000237823">
    <property type="component" value="Unassembled WGS sequence"/>
</dbReference>
<reference evidence="6 11" key="4">
    <citation type="submission" date="2019-11" db="EMBL/GenBank/DDBJ databases">
        <title>Multidrug-resistant Acinetobacter baumannii moving toward extensively drug-resistant over fifteen years in South of Brazil.</title>
        <authorList>
            <person name="Fedrigo N.H."/>
            <person name="Cerdeira L."/>
            <person name="Fuga B."/>
            <person name="Marini P.V.B."/>
            <person name="Shinohara D.R."/>
            <person name="Carrara-Marroni F.E."/>
            <person name="Lincopan N."/>
            <person name="Tognim M.C.B."/>
        </authorList>
    </citation>
    <scope>NUCLEOTIDE SEQUENCE [LARGE SCALE GENOMIC DNA]</scope>
    <source>
        <strain evidence="6 11">Ac576</strain>
    </source>
</reference>
<sequence length="246" mass="28091">MLPLIDFHCHLDLYDNPQAVVTACGKLNYILSVTTTPKAWFGTKKLAENHKRIQTALGLHPQIAHERYEELDLFDLLINETKYIGEIGLDGSTSLKPHQNIQSKVFKHILQKANNSSAKILTIHSLNAVEATLEALDNYFHNGIPVLHWYTGKENDLRKAINRGCWFSINQRMLSSDRGRLLVNQIPRNRILTETDGPFIISKSRPIQPAEVMPVIIRLSEIWKEPQEVVIAQIFENLKNLLQTIN</sequence>
<dbReference type="InterPro" id="IPR001130">
    <property type="entry name" value="TatD-like"/>
</dbReference>
<evidence type="ECO:0000313" key="6">
    <source>
        <dbReference type="EMBL" id="MVM93236.1"/>
    </source>
</evidence>
<dbReference type="InterPro" id="IPR018228">
    <property type="entry name" value="DNase_TatD-rel_CS"/>
</dbReference>
<feature type="binding site" evidence="3">
    <location>
        <position position="10"/>
    </location>
    <ligand>
        <name>a divalent metal cation</name>
        <dbReference type="ChEBI" id="CHEBI:60240"/>
        <label>1</label>
    </ligand>
</feature>
<evidence type="ECO:0000313" key="10">
    <source>
        <dbReference type="Proteomes" id="UP000237823"/>
    </source>
</evidence>
<dbReference type="CDD" id="cd01310">
    <property type="entry name" value="TatD_DNAse"/>
    <property type="match status" value="1"/>
</dbReference>
<dbReference type="RefSeq" id="WP_000937120.1">
    <property type="nucleotide sequence ID" value="NZ_AP023077.1"/>
</dbReference>
<feature type="binding site" evidence="3">
    <location>
        <position position="196"/>
    </location>
    <ligand>
        <name>a divalent metal cation</name>
        <dbReference type="ChEBI" id="CHEBI:60240"/>
        <label>1</label>
    </ligand>
</feature>
<evidence type="ECO:0000256" key="1">
    <source>
        <dbReference type="ARBA" id="ARBA00009275"/>
    </source>
</evidence>
<evidence type="ECO:0000313" key="11">
    <source>
        <dbReference type="Proteomes" id="UP000439424"/>
    </source>
</evidence>
<evidence type="ECO:0000313" key="7">
    <source>
        <dbReference type="EMBL" id="PHQ02491.1"/>
    </source>
</evidence>
<feature type="binding site" evidence="3">
    <location>
        <position position="124"/>
    </location>
    <ligand>
        <name>a divalent metal cation</name>
        <dbReference type="ChEBI" id="CHEBI:60240"/>
        <label>2</label>
    </ligand>
</feature>
<reference evidence="7 9" key="2">
    <citation type="submission" date="2017-09" db="EMBL/GenBank/DDBJ databases">
        <title>Draft genome of Acinetobacter baumannii strain I43, a mercury resistant bacteria.</title>
        <authorList>
            <person name="Siqueira K.A."/>
            <person name="Mello I.S."/>
            <person name="Mendes T.A."/>
            <person name="Soares M.A."/>
        </authorList>
    </citation>
    <scope>NUCLEOTIDE SEQUENCE [LARGE SCALE GENOMIC DNA]</scope>
    <source>
        <strain evidence="7 9">I43</strain>
    </source>
</reference>
<organism evidence="5">
    <name type="scientific">Acinetobacter baumannii</name>
    <dbReference type="NCBI Taxonomy" id="470"/>
    <lineage>
        <taxon>Bacteria</taxon>
        <taxon>Pseudomonadati</taxon>
        <taxon>Pseudomonadota</taxon>
        <taxon>Gammaproteobacteria</taxon>
        <taxon>Moraxellales</taxon>
        <taxon>Moraxellaceae</taxon>
        <taxon>Acinetobacter</taxon>
        <taxon>Acinetobacter calcoaceticus/baumannii complex</taxon>
    </lineage>
</organism>
<keyword evidence="2 4" id="KW-0378">Hydrolase</keyword>
<gene>
    <name evidence="8" type="ORF">B9W25_08185</name>
    <name evidence="7" type="ORF">CPI82_11510</name>
    <name evidence="5" type="ORF">FPK63_02310</name>
    <name evidence="6" type="ORF">GNY86_17025</name>
    <name evidence="4" type="ORF">IAG11_08825</name>
</gene>
<dbReference type="KEGG" id="abw:BL01_00415"/>
<dbReference type="GO" id="GO:0046872">
    <property type="term" value="F:metal ion binding"/>
    <property type="evidence" value="ECO:0007669"/>
    <property type="project" value="UniProtKB-KW"/>
</dbReference>
<dbReference type="OMA" id="GPWPFEG"/>
<reference evidence="5" key="3">
    <citation type="submission" date="2019-07" db="EMBL/GenBank/DDBJ databases">
        <title>Biological characteristics of mucoid Acinetobacter baumannii from a general hospital in China.</title>
        <authorList>
            <person name="Hua X."/>
            <person name="Yu Y."/>
        </authorList>
    </citation>
    <scope>NUCLEOTIDE SEQUENCE</scope>
    <source>
        <strain evidence="5">N8</strain>
    </source>
</reference>
<dbReference type="EMBL" id="VMAF01000002">
    <property type="protein sequence ID" value="MDR8429932.1"/>
    <property type="molecule type" value="Genomic_DNA"/>
</dbReference>
<comment type="similarity">
    <text evidence="1">Belongs to the metallo-dependent hydrolases superfamily. TatD-type hydrolase family.</text>
</comment>
<dbReference type="Pfam" id="PF01026">
    <property type="entry name" value="TatD_DNase"/>
    <property type="match status" value="1"/>
</dbReference>
<dbReference type="EMBL" id="NEPB01000013">
    <property type="protein sequence ID" value="PRN35290.1"/>
    <property type="molecule type" value="Genomic_DNA"/>
</dbReference>
<dbReference type="EMBL" id="WPIP01000178">
    <property type="protein sequence ID" value="MVM93236.1"/>
    <property type="molecule type" value="Genomic_DNA"/>
</dbReference>
<evidence type="ECO:0000313" key="4">
    <source>
        <dbReference type="EMBL" id="MBD0219995.1"/>
    </source>
</evidence>
<dbReference type="Proteomes" id="UP000439424">
    <property type="component" value="Unassembled WGS sequence"/>
</dbReference>
<proteinExistence type="inferred from homology"/>
<protein>
    <submittedName>
        <fullName evidence="8">Hydrolase TatD</fullName>
    </submittedName>
    <submittedName>
        <fullName evidence="5">TatD family deoxyribonuclease</fullName>
    </submittedName>
    <submittedName>
        <fullName evidence="4">TatD family hydrolase</fullName>
    </submittedName>
</protein>
<dbReference type="SUPFAM" id="SSF51556">
    <property type="entry name" value="Metallo-dependent hydrolases"/>
    <property type="match status" value="1"/>
</dbReference>
<evidence type="ECO:0000256" key="3">
    <source>
        <dbReference type="PIRSR" id="PIRSR005902-1"/>
    </source>
</evidence>
<dbReference type="GO" id="GO:0016788">
    <property type="term" value="F:hydrolase activity, acting on ester bonds"/>
    <property type="evidence" value="ECO:0007669"/>
    <property type="project" value="InterPro"/>
</dbReference>
<dbReference type="PANTHER" id="PTHR46124:SF2">
    <property type="entry name" value="D-AMINOACYL-TRNA DEACYLASE"/>
    <property type="match status" value="1"/>
</dbReference>
<dbReference type="PROSITE" id="PS01091">
    <property type="entry name" value="TATD_3"/>
    <property type="match status" value="1"/>
</dbReference>
<feature type="binding site" evidence="3">
    <location>
        <position position="148"/>
    </location>
    <ligand>
        <name>a divalent metal cation</name>
        <dbReference type="ChEBI" id="CHEBI:60240"/>
        <label>2</label>
    </ligand>
</feature>
<feature type="binding site" evidence="3">
    <location>
        <position position="8"/>
    </location>
    <ligand>
        <name>a divalent metal cation</name>
        <dbReference type="ChEBI" id="CHEBI:60240"/>
        <label>1</label>
    </ligand>
</feature>
<dbReference type="PANTHER" id="PTHR46124">
    <property type="entry name" value="D-AMINOACYL-TRNA DEACYLASE"/>
    <property type="match status" value="1"/>
</dbReference>
<dbReference type="Gene3D" id="3.20.20.140">
    <property type="entry name" value="Metal-dependent hydrolases"/>
    <property type="match status" value="1"/>
</dbReference>
<dbReference type="InterPro" id="IPR049677">
    <property type="entry name" value="QatD"/>
</dbReference>
<dbReference type="NCBIfam" id="NF041926">
    <property type="entry name" value="QatD"/>
    <property type="match status" value="1"/>
</dbReference>
<feature type="binding site" evidence="3">
    <location>
        <position position="86"/>
    </location>
    <ligand>
        <name>a divalent metal cation</name>
        <dbReference type="ChEBI" id="CHEBI:60240"/>
        <label>1</label>
    </ligand>
</feature>
<dbReference type="Proteomes" id="UP000634608">
    <property type="component" value="Unassembled WGS sequence"/>
</dbReference>
<evidence type="ECO:0000313" key="9">
    <source>
        <dbReference type="Proteomes" id="UP000223291"/>
    </source>
</evidence>
<dbReference type="EMBL" id="JACSVK010000017">
    <property type="protein sequence ID" value="MBD0219995.1"/>
    <property type="molecule type" value="Genomic_DNA"/>
</dbReference>
<evidence type="ECO:0000256" key="2">
    <source>
        <dbReference type="ARBA" id="ARBA00022801"/>
    </source>
</evidence>
<dbReference type="OrthoDB" id="9810005at2"/>
<comment type="caution">
    <text evidence="5">The sequence shown here is derived from an EMBL/GenBank/DDBJ whole genome shotgun (WGS) entry which is preliminary data.</text>
</comment>
<dbReference type="AlphaFoldDB" id="A0A0D8ENF1"/>
<evidence type="ECO:0000313" key="8">
    <source>
        <dbReference type="EMBL" id="PRN35290.1"/>
    </source>
</evidence>
<dbReference type="PIRSF" id="PIRSF005902">
    <property type="entry name" value="DNase_TatD"/>
    <property type="match status" value="1"/>
</dbReference>
<dbReference type="InterPro" id="IPR032466">
    <property type="entry name" value="Metal_Hydrolase"/>
</dbReference>
<reference evidence="8 10" key="1">
    <citation type="submission" date="2017-04" db="EMBL/GenBank/DDBJ databases">
        <title>Comparison of Acinetobacter baumannii whole genome sequences from two major hospitals in Kuwait.</title>
        <authorList>
            <person name="Nasser K."/>
            <person name="Habibi N."/>
            <person name="Khan M.W."/>
            <person name="Purohit P."/>
            <person name="Al-Obaid I."/>
            <person name="Dhar R."/>
            <person name="Al-Fouzan W."/>
            <person name="Mustafa A.S."/>
        </authorList>
    </citation>
    <scope>NUCLEOTIDE SEQUENCE [LARGE SCALE GENOMIC DNA]</scope>
    <source>
        <strain evidence="8 10">KUFAR57</strain>
    </source>
</reference>
<dbReference type="Proteomes" id="UP000223291">
    <property type="component" value="Unassembled WGS sequence"/>
</dbReference>
<evidence type="ECO:0000313" key="5">
    <source>
        <dbReference type="EMBL" id="MDR8429932.1"/>
    </source>
</evidence>
<reference evidence="4" key="5">
    <citation type="submission" date="2020-08" db="EMBL/GenBank/DDBJ databases">
        <title>Diversity of carbapenem-resistant Acinetobacter baumannii and bacteriophage-mediated spread of the Oxa23 carbapenemase.</title>
        <authorList>
            <person name="Abouelfetouh A."/>
            <person name="Mattock J."/>
            <person name="Turner D."/>
            <person name="Li E."/>
            <person name="Evans B.A."/>
        </authorList>
    </citation>
    <scope>NUCLEOTIDE SEQUENCE</scope>
    <source>
        <strain evidence="4">A86</strain>
    </source>
</reference>
<dbReference type="EMBL" id="NXDV01000008">
    <property type="protein sequence ID" value="PHQ02491.1"/>
    <property type="molecule type" value="Genomic_DNA"/>
</dbReference>
<accession>A0A0D8ENF1</accession>
<keyword evidence="3" id="KW-0479">Metal-binding</keyword>